<protein>
    <recommendedName>
        <fullName evidence="9">Cardiolipin synthase B</fullName>
        <shortName evidence="9">CL synthase</shortName>
        <ecNumber evidence="9">2.7.8.-</ecNumber>
    </recommendedName>
</protein>
<feature type="active site" evidence="9">
    <location>
        <position position="358"/>
    </location>
</feature>
<feature type="active site" evidence="9">
    <location>
        <position position="143"/>
    </location>
</feature>
<dbReference type="EMBL" id="JAAGOH010000001">
    <property type="protein sequence ID" value="NDY89843.1"/>
    <property type="molecule type" value="Genomic_DNA"/>
</dbReference>
<reference evidence="11 12" key="1">
    <citation type="submission" date="2020-02" db="EMBL/GenBank/DDBJ databases">
        <title>Ideonella bacterium strain TBM-1.</title>
        <authorList>
            <person name="Chen W.-M."/>
        </authorList>
    </citation>
    <scope>NUCLEOTIDE SEQUENCE [LARGE SCALE GENOMIC DNA]</scope>
    <source>
        <strain evidence="11 12">TBM-1</strain>
    </source>
</reference>
<keyword evidence="7 9" id="KW-0594">Phospholipid biosynthesis</keyword>
<comment type="subcellular location">
    <subcellularLocation>
        <location evidence="9">Cell membrane</location>
        <topology evidence="9">Peripheral membrane protein</topology>
    </subcellularLocation>
</comment>
<accession>A0A7C9THX7</accession>
<comment type="function">
    <text evidence="9">Catalyzes the phosphatidyl group transfer from one phosphatidylglycerol molecule to another to form cardiolipin (CL) (diphosphatidylglycerol) and glycerol.</text>
</comment>
<keyword evidence="5 9" id="KW-0443">Lipid metabolism</keyword>
<keyword evidence="2 9" id="KW-0444">Lipid biosynthesis</keyword>
<evidence type="ECO:0000256" key="7">
    <source>
        <dbReference type="ARBA" id="ARBA00023209"/>
    </source>
</evidence>
<feature type="active site" evidence="9">
    <location>
        <position position="148"/>
    </location>
</feature>
<dbReference type="PROSITE" id="PS50035">
    <property type="entry name" value="PLD"/>
    <property type="match status" value="2"/>
</dbReference>
<evidence type="ECO:0000256" key="2">
    <source>
        <dbReference type="ARBA" id="ARBA00022516"/>
    </source>
</evidence>
<dbReference type="GO" id="GO:0005886">
    <property type="term" value="C:plasma membrane"/>
    <property type="evidence" value="ECO:0007669"/>
    <property type="project" value="UniProtKB-SubCell"/>
</dbReference>
<dbReference type="EC" id="2.7.8.-" evidence="9"/>
<keyword evidence="6 9" id="KW-0472">Membrane</keyword>
<dbReference type="SMART" id="SM00155">
    <property type="entry name" value="PLDc"/>
    <property type="match status" value="2"/>
</dbReference>
<keyword evidence="3 9" id="KW-0808">Transferase</keyword>
<evidence type="ECO:0000256" key="4">
    <source>
        <dbReference type="ARBA" id="ARBA00022737"/>
    </source>
</evidence>
<dbReference type="AlphaFoldDB" id="A0A7C9THX7"/>
<evidence type="ECO:0000259" key="10">
    <source>
        <dbReference type="PROSITE" id="PS50035"/>
    </source>
</evidence>
<feature type="domain" description="PLD phosphodiesterase" evidence="10">
    <location>
        <begin position="351"/>
        <end position="378"/>
    </location>
</feature>
<dbReference type="RefSeq" id="WP_163455691.1">
    <property type="nucleotide sequence ID" value="NZ_JAAGOH010000001.1"/>
</dbReference>
<keyword evidence="1 9" id="KW-1003">Cell membrane</keyword>
<proteinExistence type="inferred from homology"/>
<dbReference type="PANTHER" id="PTHR21248:SF23">
    <property type="entry name" value="CARDIOLIPIN SYNTHASE B"/>
    <property type="match status" value="1"/>
</dbReference>
<comment type="caution">
    <text evidence="11">The sequence shown here is derived from an EMBL/GenBank/DDBJ whole genome shotgun (WGS) entry which is preliminary data.</text>
</comment>
<feature type="active site" evidence="9">
    <location>
        <position position="363"/>
    </location>
</feature>
<dbReference type="InterPro" id="IPR001736">
    <property type="entry name" value="PLipase_D/transphosphatidylase"/>
</dbReference>
<evidence type="ECO:0000256" key="5">
    <source>
        <dbReference type="ARBA" id="ARBA00023098"/>
    </source>
</evidence>
<dbReference type="HAMAP" id="MF_01917">
    <property type="entry name" value="Cardiolipin_synth_ClsB"/>
    <property type="match status" value="1"/>
</dbReference>
<evidence type="ECO:0000256" key="3">
    <source>
        <dbReference type="ARBA" id="ARBA00022679"/>
    </source>
</evidence>
<dbReference type="NCBIfam" id="NF008427">
    <property type="entry name" value="PRK11263.1"/>
    <property type="match status" value="1"/>
</dbReference>
<dbReference type="Pfam" id="PF13091">
    <property type="entry name" value="PLDc_2"/>
    <property type="match status" value="2"/>
</dbReference>
<evidence type="ECO:0000256" key="6">
    <source>
        <dbReference type="ARBA" id="ARBA00023136"/>
    </source>
</evidence>
<comment type="catalytic activity">
    <reaction evidence="9">
        <text>2 a 1,2-diacyl-sn-glycero-3-phospho-(1'-sn-glycerol) = a cardiolipin + glycerol</text>
        <dbReference type="Rhea" id="RHEA:31451"/>
        <dbReference type="ChEBI" id="CHEBI:17754"/>
        <dbReference type="ChEBI" id="CHEBI:62237"/>
        <dbReference type="ChEBI" id="CHEBI:64716"/>
    </reaction>
</comment>
<keyword evidence="8 9" id="KW-1208">Phospholipid metabolism</keyword>
<organism evidence="11 12">
    <name type="scientific">Ideonella livida</name>
    <dbReference type="NCBI Taxonomy" id="2707176"/>
    <lineage>
        <taxon>Bacteria</taxon>
        <taxon>Pseudomonadati</taxon>
        <taxon>Pseudomonadota</taxon>
        <taxon>Betaproteobacteria</taxon>
        <taxon>Burkholderiales</taxon>
        <taxon>Sphaerotilaceae</taxon>
        <taxon>Ideonella</taxon>
    </lineage>
</organism>
<gene>
    <name evidence="9 11" type="primary">clsB</name>
    <name evidence="11" type="ORF">G3A44_01395</name>
</gene>
<name>A0A7C9THX7_9BURK</name>
<comment type="similarity">
    <text evidence="9">Belongs to the phospholipase D family. Cardiolipin synthase subfamily. ClsB sub-subfamily.</text>
</comment>
<dbReference type="GO" id="GO:0008808">
    <property type="term" value="F:cardiolipin synthase activity"/>
    <property type="evidence" value="ECO:0007669"/>
    <property type="project" value="InterPro"/>
</dbReference>
<feature type="active site" evidence="9">
    <location>
        <position position="141"/>
    </location>
</feature>
<evidence type="ECO:0000313" key="12">
    <source>
        <dbReference type="Proteomes" id="UP000484255"/>
    </source>
</evidence>
<dbReference type="Proteomes" id="UP000484255">
    <property type="component" value="Unassembled WGS sequence"/>
</dbReference>
<dbReference type="Gene3D" id="3.30.870.10">
    <property type="entry name" value="Endonuclease Chain A"/>
    <property type="match status" value="2"/>
</dbReference>
<feature type="domain" description="PLD phosphodiesterase" evidence="10">
    <location>
        <begin position="136"/>
        <end position="163"/>
    </location>
</feature>
<dbReference type="InterPro" id="IPR030872">
    <property type="entry name" value="Cardiolipin_synth_ClsB"/>
</dbReference>
<evidence type="ECO:0000256" key="1">
    <source>
        <dbReference type="ARBA" id="ARBA00022475"/>
    </source>
</evidence>
<evidence type="ECO:0000313" key="11">
    <source>
        <dbReference type="EMBL" id="NDY89843.1"/>
    </source>
</evidence>
<dbReference type="InterPro" id="IPR025202">
    <property type="entry name" value="PLD-like_dom"/>
</dbReference>
<evidence type="ECO:0000256" key="8">
    <source>
        <dbReference type="ARBA" id="ARBA00023264"/>
    </source>
</evidence>
<keyword evidence="4" id="KW-0677">Repeat</keyword>
<dbReference type="SUPFAM" id="SSF56024">
    <property type="entry name" value="Phospholipase D/nuclease"/>
    <property type="match status" value="2"/>
</dbReference>
<dbReference type="GO" id="GO:0032049">
    <property type="term" value="P:cardiolipin biosynthetic process"/>
    <property type="evidence" value="ECO:0007669"/>
    <property type="project" value="InterPro"/>
</dbReference>
<keyword evidence="12" id="KW-1185">Reference proteome</keyword>
<sequence>MSTTPPPTAETGAPPQAWTASLGWYAAARAVYQDGHEVTLLEGGQSLFPAMARALAGAHHEVWVATYILAEDSAAAQVLAALRRAAVRGVRVRLVVDGFGSLAALDWLAAQLHGSGVDWVVFRPLRRWWHWLQPSQLRRLHQKLCVVDGQVAFVGGINLIDDCHDLTHGWSEAPRLDLAVRLEGPVALAVEQTVRAVWTRAMFGHDWRQEVVQLWRAAEPLHQARALWRQVRMVLPRPEAAAGPAVEATPGSAPSLGVSAAFVVRDNLRQRRTIERTMIEAIHQSQASIDLVTPYFYPGRVFRRVLLRAARRGVRVRLLLQGKLDYQLAGWAARALYAELLAEGVEIHEYTAAHLHAKAVGVDGRWATVGSSNVDPLSLLLNLEANSVVRDAAFAAGLRAWFDRALQGARQVAPAARPRGWRAWLGRVVVAWVARIYLRTAGLTGRY</sequence>
<dbReference type="PANTHER" id="PTHR21248">
    <property type="entry name" value="CARDIOLIPIN SYNTHASE"/>
    <property type="match status" value="1"/>
</dbReference>
<feature type="active site" evidence="9">
    <location>
        <position position="356"/>
    </location>
</feature>
<evidence type="ECO:0000256" key="9">
    <source>
        <dbReference type="HAMAP-Rule" id="MF_01917"/>
    </source>
</evidence>